<organism evidence="1 2">
    <name type="scientific">Methanophagales virus PBV266</name>
    <dbReference type="NCBI Taxonomy" id="3071308"/>
    <lineage>
        <taxon>Viruses</taxon>
        <taxon>Varidnaviria</taxon>
        <taxon>Abadenavirae</taxon>
        <taxon>Produgelaviricota</taxon>
        <taxon>Belvinaviricetes</taxon>
        <taxon>Coyopavirales</taxon>
        <taxon>Chaacviridae</taxon>
        <taxon>Antichaacvirus</taxon>
        <taxon>Antichaacvirus pescaderoense</taxon>
    </lineage>
</organism>
<evidence type="ECO:0000313" key="2">
    <source>
        <dbReference type="Proteomes" id="UP001156297"/>
    </source>
</evidence>
<reference evidence="1 2" key="1">
    <citation type="submission" date="2022-09" db="EMBL/GenBank/DDBJ databases">
        <title>Evolutionary Diversification of Methanotrophic Ca. Methanophagales (ANME-1) and Their Expansive Virome.</title>
        <authorList>
            <person name="Laso-Perez R."/>
            <person name="Wu F."/>
            <person name="Cremiere A."/>
            <person name="Speth D.R."/>
            <person name="Magyar J.S."/>
            <person name="Krupovic M."/>
            <person name="Orphan V.J."/>
        </authorList>
    </citation>
    <scope>NUCLEOTIDE SEQUENCE [LARGE SCALE GENOMIC DNA]</scope>
    <source>
        <strain evidence="1">PBV266</strain>
    </source>
</reference>
<proteinExistence type="predicted"/>
<protein>
    <submittedName>
        <fullName evidence="1">Uncharacterized protein</fullName>
    </submittedName>
</protein>
<sequence length="144" mass="16847">MRWKTAKDARKVAEKWNRRLKGAIEDIRAGVEETTKNPTEEAVKKKAKWIARMTSKEVQDKWEKRLRGVTLEDWKNAMINKGLGRISAGVDEATDDFEEFMGELLPHIEEGQKTIEKMPDVTLEDNIRRMETFIRHMAKFSRSK</sequence>
<evidence type="ECO:0000313" key="1">
    <source>
        <dbReference type="EMBL" id="UYL65032.1"/>
    </source>
</evidence>
<keyword evidence="2" id="KW-1185">Reference proteome</keyword>
<dbReference type="Proteomes" id="UP001156297">
    <property type="component" value="Segment"/>
</dbReference>
<dbReference type="EMBL" id="OP413841">
    <property type="protein sequence ID" value="UYL65032.1"/>
    <property type="molecule type" value="Genomic_DNA"/>
</dbReference>
<name>A0AA46TDR2_9VIRU</name>
<accession>A0AA46TDR2</accession>
<gene>
    <name evidence="1" type="ORF">BDLDGNHF_00019</name>
</gene>